<feature type="transmembrane region" description="Helical" evidence="2">
    <location>
        <begin position="406"/>
        <end position="424"/>
    </location>
</feature>
<evidence type="ECO:0000256" key="2">
    <source>
        <dbReference type="SAM" id="Phobius"/>
    </source>
</evidence>
<feature type="transmembrane region" description="Helical" evidence="2">
    <location>
        <begin position="20"/>
        <end position="38"/>
    </location>
</feature>
<keyword evidence="2" id="KW-1133">Transmembrane helix</keyword>
<dbReference type="RefSeq" id="YP_636499.1">
    <property type="nucleotide sequence ID" value="NC_008117.1"/>
</dbReference>
<feature type="region of interest" description="Disordered" evidence="1">
    <location>
        <begin position="443"/>
        <end position="466"/>
    </location>
</feature>
<geneLocation type="chloroplast" evidence="3"/>
<keyword evidence="3" id="KW-0150">Chloroplast</keyword>
<feature type="compositionally biased region" description="Basic and acidic residues" evidence="1">
    <location>
        <begin position="453"/>
        <end position="466"/>
    </location>
</feature>
<evidence type="ECO:0000313" key="3">
    <source>
        <dbReference type="EMBL" id="AAX45883.1"/>
    </source>
</evidence>
<reference evidence="3" key="2">
    <citation type="journal article" date="2005" name="BMC Biol.">
        <title>The complete chloroplast DNA sequences of the charophycean green algae Staurastrum and Zygnema reveal that the chloroplast genome underwent extensive changes during the evolution of the Zygnematales.</title>
        <authorList>
            <person name="Turmel M."/>
            <person name="Otis C."/>
            <person name="Lemieux C."/>
        </authorList>
    </citation>
    <scope>NUCLEOTIDE SEQUENCE</scope>
</reference>
<gene>
    <name evidence="3" type="primary">orf466</name>
</gene>
<name>Q32RM7_ZYGCR</name>
<organism evidence="3">
    <name type="scientific">Zygnema circumcarinatum</name>
    <name type="common">Green alga</name>
    <dbReference type="NCBI Taxonomy" id="35869"/>
    <lineage>
        <taxon>Eukaryota</taxon>
        <taxon>Viridiplantae</taxon>
        <taxon>Streptophyta</taxon>
        <taxon>Zygnematophyceae</taxon>
        <taxon>Zygnematophycidae</taxon>
        <taxon>Zygnematales</taxon>
        <taxon>Zygnemataceae</taxon>
        <taxon>Zygnema</taxon>
    </lineage>
</organism>
<protein>
    <submittedName>
        <fullName evidence="3">Uncharacterized protein</fullName>
    </submittedName>
</protein>
<sequence>MTLNTPNNWLKFTLRTIGKVTTAAVLIGVGSIGGWIYGTGTSIKSIIDTRGEPIARSARNITQEINNIGKIATGKTIQTKSGDNLTIELETAANIFAGYGDEMNLLEFVDLLYDDQELSIKSIRMFVEKIPDSRRGAFYTQTLEHIDRLEFQEKMSIESPRSSIDDVNLIRQSLRPTRSRSLTLDSLINKRVRLDIEKEAVKSGKTVNWKKINLEQEVNKRRYGIIKQMVRTLKEGQSSKAQVASQQLERDIPGPLSIEHNARNKHLVLNSITVNQVTTNSPSDETVVRVSNSNVITKTKTRKVMEINQQATLLRSDHDLETATPVVMLNENGLSTEGQKILEKNLSKLDHKMYEFRVIRPSKTIQNESIRGNKDVNGYVQFTGTIEASPHIQIAMVPARFNPTQIFMLGMLASAVLSFIFNIVRNTVGSIVNKTSPSEAVKDNTTQNVNIDDLTKSKESIDQEVK</sequence>
<reference evidence="3" key="1">
    <citation type="journal article" date="2002" name="J. Phycol.">
        <title>Phylogenetic relationships among streptophytes as inferred from chloroplast small and large subunit rRNA gene sequences.</title>
        <authorList>
            <person name="Turmel M."/>
            <person name="Ehara M."/>
            <person name="Otis C."/>
            <person name="Lemieux C."/>
        </authorList>
    </citation>
    <scope>NUCLEOTIDE SEQUENCE</scope>
</reference>
<accession>Q32RM7</accession>
<dbReference type="GeneID" id="4108210"/>
<keyword evidence="2" id="KW-0812">Transmembrane</keyword>
<keyword evidence="3" id="KW-0934">Plastid</keyword>
<proteinExistence type="predicted"/>
<keyword evidence="2" id="KW-0472">Membrane</keyword>
<dbReference type="EMBL" id="AY958086">
    <property type="protein sequence ID" value="AAX45883.1"/>
    <property type="molecule type" value="Genomic_DNA"/>
</dbReference>
<evidence type="ECO:0000256" key="1">
    <source>
        <dbReference type="SAM" id="MobiDB-lite"/>
    </source>
</evidence>
<dbReference type="AlphaFoldDB" id="Q32RM7"/>